<dbReference type="Pfam" id="PF04082">
    <property type="entry name" value="Fungal_trans"/>
    <property type="match status" value="1"/>
</dbReference>
<keyword evidence="2" id="KW-0805">Transcription regulation</keyword>
<organism evidence="8 9">
    <name type="scientific">Fusarium langsethiae</name>
    <dbReference type="NCBI Taxonomy" id="179993"/>
    <lineage>
        <taxon>Eukaryota</taxon>
        <taxon>Fungi</taxon>
        <taxon>Dikarya</taxon>
        <taxon>Ascomycota</taxon>
        <taxon>Pezizomycotina</taxon>
        <taxon>Sordariomycetes</taxon>
        <taxon>Hypocreomycetidae</taxon>
        <taxon>Hypocreales</taxon>
        <taxon>Nectriaceae</taxon>
        <taxon>Fusarium</taxon>
    </lineage>
</organism>
<feature type="domain" description="Xylanolytic transcriptional activator regulatory" evidence="7">
    <location>
        <begin position="312"/>
        <end position="381"/>
    </location>
</feature>
<accession>A0A0M9EQD9</accession>
<feature type="region of interest" description="Disordered" evidence="6">
    <location>
        <begin position="1"/>
        <end position="21"/>
    </location>
</feature>
<sequence>MASLLRQAGRRFGLSEPHRQDPMFKLQAFPRHFSRPAQSSQQQRWSVDVPRELGLEDQHLLGLVWSNLVRCEADAESNSCVTCKAAGVECIPRSRKRRRAGTAPANRQLNDDGSQTYGNESRRSVSQASKVGIEMPVEQPAYQTPSTSQATTYIGRGHYVADDDEIDETSARAFEPAKIKVGPHASTQKETLVLWKAFDIPPQAARQSLLSAFLDYCNLWTPVLEAKDIQELSCFDQERSSMLLAQSLWLAGSRVTNAPSVVAFASSDDFYHRAKAVFWSGVETDGLSAIKASLMLQWYNPQAPEHISFDNSGFWLKIGVGIAHQIGLHKESPTGPSRAIRRRLWWSLVVRDSLISVAHGRPRVINLDDSDVQPPIASDFPDSLFAFQLFSAWLWVAPSNQPPHSYFANMLSRMQHSAGSVSVVATLAASFVARIFEDFLARDEIKVLAPISTRYCLISSMALVSVMPDKRLWDAVQPDLEILQLALTELSKRWRSAIGASRALQNAIKKRQQRTSNSTAGLRMDDKNSPEYFKMIDLSYCRIWSTLSQQLSSSPLDIQGQIPEPMPPPNDALETDYEQFLDPGEPFDMGTIQFEHVENWILNDGFLFDP</sequence>
<gene>
    <name evidence="8" type="ORF">FLAG1_09431</name>
</gene>
<dbReference type="CDD" id="cd12148">
    <property type="entry name" value="fungal_TF_MHR"/>
    <property type="match status" value="1"/>
</dbReference>
<dbReference type="SMART" id="SM00906">
    <property type="entry name" value="Fungal_trans"/>
    <property type="match status" value="1"/>
</dbReference>
<dbReference type="InterPro" id="IPR052073">
    <property type="entry name" value="Amide_Lactam_Regulators"/>
</dbReference>
<evidence type="ECO:0000256" key="1">
    <source>
        <dbReference type="ARBA" id="ARBA00022833"/>
    </source>
</evidence>
<dbReference type="PANTHER" id="PTHR47171">
    <property type="entry name" value="FARA-RELATED"/>
    <property type="match status" value="1"/>
</dbReference>
<evidence type="ECO:0000313" key="8">
    <source>
        <dbReference type="EMBL" id="KPA37739.1"/>
    </source>
</evidence>
<dbReference type="EMBL" id="JXCE01000365">
    <property type="protein sequence ID" value="KPA37739.1"/>
    <property type="molecule type" value="Genomic_DNA"/>
</dbReference>
<keyword evidence="5" id="KW-0539">Nucleus</keyword>
<dbReference type="GO" id="GO:0003677">
    <property type="term" value="F:DNA binding"/>
    <property type="evidence" value="ECO:0007669"/>
    <property type="project" value="UniProtKB-KW"/>
</dbReference>
<protein>
    <submittedName>
        <fullName evidence="8">Transcription factor</fullName>
    </submittedName>
</protein>
<evidence type="ECO:0000256" key="6">
    <source>
        <dbReference type="SAM" id="MobiDB-lite"/>
    </source>
</evidence>
<feature type="region of interest" description="Disordered" evidence="6">
    <location>
        <begin position="94"/>
        <end position="129"/>
    </location>
</feature>
<dbReference type="InterPro" id="IPR007219">
    <property type="entry name" value="XnlR_reg_dom"/>
</dbReference>
<dbReference type="GO" id="GO:0006351">
    <property type="term" value="P:DNA-templated transcription"/>
    <property type="evidence" value="ECO:0007669"/>
    <property type="project" value="InterPro"/>
</dbReference>
<keyword evidence="9" id="KW-1185">Reference proteome</keyword>
<keyword evidence="3" id="KW-0238">DNA-binding</keyword>
<dbReference type="PANTHER" id="PTHR47171:SF2">
    <property type="entry name" value="TRANSCRIPTION FACTOR, PUTATIVE-RELATED"/>
    <property type="match status" value="1"/>
</dbReference>
<dbReference type="GO" id="GO:0008270">
    <property type="term" value="F:zinc ion binding"/>
    <property type="evidence" value="ECO:0007669"/>
    <property type="project" value="InterPro"/>
</dbReference>
<evidence type="ECO:0000256" key="5">
    <source>
        <dbReference type="ARBA" id="ARBA00023242"/>
    </source>
</evidence>
<keyword evidence="1" id="KW-0862">Zinc</keyword>
<evidence type="ECO:0000313" key="9">
    <source>
        <dbReference type="Proteomes" id="UP000037904"/>
    </source>
</evidence>
<dbReference type="Proteomes" id="UP000037904">
    <property type="component" value="Unassembled WGS sequence"/>
</dbReference>
<dbReference type="AlphaFoldDB" id="A0A0M9EQD9"/>
<name>A0A0M9EQD9_FUSLA</name>
<reference evidence="8 9" key="1">
    <citation type="submission" date="2015-04" db="EMBL/GenBank/DDBJ databases">
        <title>The draft genome sequence of Fusarium langsethiae, a T-2/HT-2 mycotoxin producer.</title>
        <authorList>
            <person name="Lysoe E."/>
            <person name="Divon H.H."/>
            <person name="Terzi V."/>
            <person name="Orru L."/>
            <person name="Lamontanara A."/>
            <person name="Kolseth A.-K."/>
            <person name="Frandsen R.J."/>
            <person name="Nielsen K."/>
            <person name="Thrane U."/>
        </authorList>
    </citation>
    <scope>NUCLEOTIDE SEQUENCE [LARGE SCALE GENOMIC DNA]</scope>
    <source>
        <strain evidence="8 9">Fl201059</strain>
    </source>
</reference>
<evidence type="ECO:0000256" key="4">
    <source>
        <dbReference type="ARBA" id="ARBA00023163"/>
    </source>
</evidence>
<comment type="caution">
    <text evidence="8">The sequence shown here is derived from an EMBL/GenBank/DDBJ whole genome shotgun (WGS) entry which is preliminary data.</text>
</comment>
<evidence type="ECO:0000256" key="3">
    <source>
        <dbReference type="ARBA" id="ARBA00023125"/>
    </source>
</evidence>
<feature type="compositionally biased region" description="Polar residues" evidence="6">
    <location>
        <begin position="105"/>
        <end position="129"/>
    </location>
</feature>
<evidence type="ECO:0000256" key="2">
    <source>
        <dbReference type="ARBA" id="ARBA00023015"/>
    </source>
</evidence>
<keyword evidence="4" id="KW-0804">Transcription</keyword>
<evidence type="ECO:0000259" key="7">
    <source>
        <dbReference type="SMART" id="SM00906"/>
    </source>
</evidence>
<proteinExistence type="predicted"/>